<comment type="catalytic activity">
    <reaction evidence="11">
        <text>pyranose + acceptor = pyranos-2-ulose + reduced acceptor.</text>
        <dbReference type="EC" id="1.1.99.29"/>
    </reaction>
</comment>
<evidence type="ECO:0000313" key="20">
    <source>
        <dbReference type="EMBL" id="KIK03713.1"/>
    </source>
</evidence>
<protein>
    <recommendedName>
        <fullName evidence="5">pyranose dehydrogenase (acceptor)</fullName>
        <ecNumber evidence="5">1.1.99.29</ecNumber>
    </recommendedName>
</protein>
<dbReference type="OrthoDB" id="269227at2759"/>
<evidence type="ECO:0000256" key="12">
    <source>
        <dbReference type="ARBA" id="ARBA00034010"/>
    </source>
</evidence>
<dbReference type="Gene3D" id="3.30.560.10">
    <property type="entry name" value="Glucose Oxidase, domain 3"/>
    <property type="match status" value="1"/>
</dbReference>
<dbReference type="PANTHER" id="PTHR11552:SF218">
    <property type="entry name" value="GLUCOSE-METHANOL-CHOLINE OXIDOREDUCTASE N-TERMINAL DOMAIN-CONTAINING PROTEIN"/>
    <property type="match status" value="1"/>
</dbReference>
<dbReference type="Gene3D" id="4.10.450.10">
    <property type="entry name" value="Glucose Oxidase, domain 2"/>
    <property type="match status" value="1"/>
</dbReference>
<proteinExistence type="inferred from homology"/>
<dbReference type="InterPro" id="IPR027424">
    <property type="entry name" value="Glucose_Oxidase_domain_2"/>
</dbReference>
<evidence type="ECO:0000256" key="18">
    <source>
        <dbReference type="SAM" id="SignalP"/>
    </source>
</evidence>
<evidence type="ECO:0000256" key="8">
    <source>
        <dbReference type="ARBA" id="ARBA00022827"/>
    </source>
</evidence>
<keyword evidence="8 17" id="KW-0274">FAD</keyword>
<dbReference type="SUPFAM" id="SSF51905">
    <property type="entry name" value="FAD/NAD(P)-binding domain"/>
    <property type="match status" value="1"/>
</dbReference>
<dbReference type="HOGENOM" id="CLU_002865_6_0_1"/>
<dbReference type="Gene3D" id="3.50.50.60">
    <property type="entry name" value="FAD/NAD(P)-binding domain"/>
    <property type="match status" value="1"/>
</dbReference>
<evidence type="ECO:0000256" key="9">
    <source>
        <dbReference type="ARBA" id="ARBA00023002"/>
    </source>
</evidence>
<comment type="similarity">
    <text evidence="3">Belongs to the GMC oxidoreductase family.</text>
</comment>
<keyword evidence="18" id="KW-0732">Signal</keyword>
<evidence type="ECO:0000256" key="5">
    <source>
        <dbReference type="ARBA" id="ARBA00013177"/>
    </source>
</evidence>
<comment type="catalytic activity">
    <reaction evidence="12">
        <text>pyranose + acceptor = pyranos-2,3-diulose + reduced acceptor.</text>
        <dbReference type="EC" id="1.1.99.29"/>
    </reaction>
</comment>
<evidence type="ECO:0000256" key="4">
    <source>
        <dbReference type="ARBA" id="ARBA00011245"/>
    </source>
</evidence>
<dbReference type="Proteomes" id="UP000054477">
    <property type="component" value="Unassembled WGS sequence"/>
</dbReference>
<organism evidence="20 21">
    <name type="scientific">Laccaria amethystina LaAM-08-1</name>
    <dbReference type="NCBI Taxonomy" id="1095629"/>
    <lineage>
        <taxon>Eukaryota</taxon>
        <taxon>Fungi</taxon>
        <taxon>Dikarya</taxon>
        <taxon>Basidiomycota</taxon>
        <taxon>Agaricomycotina</taxon>
        <taxon>Agaricomycetes</taxon>
        <taxon>Agaricomycetidae</taxon>
        <taxon>Agaricales</taxon>
        <taxon>Agaricineae</taxon>
        <taxon>Hydnangiaceae</taxon>
        <taxon>Laccaria</taxon>
    </lineage>
</organism>
<dbReference type="InterPro" id="IPR007867">
    <property type="entry name" value="GMC_OxRtase_C"/>
</dbReference>
<evidence type="ECO:0000256" key="1">
    <source>
        <dbReference type="ARBA" id="ARBA00001974"/>
    </source>
</evidence>
<evidence type="ECO:0000256" key="16">
    <source>
        <dbReference type="PIRSR" id="PIRSR000137-1"/>
    </source>
</evidence>
<dbReference type="Pfam" id="PF05199">
    <property type="entry name" value="GMC_oxred_C"/>
    <property type="match status" value="1"/>
</dbReference>
<feature type="binding site" evidence="17">
    <location>
        <position position="137"/>
    </location>
    <ligand>
        <name>FAD</name>
        <dbReference type="ChEBI" id="CHEBI:57692"/>
    </ligand>
</feature>
<feature type="domain" description="Glucose-methanol-choline oxidoreductase N-terminal" evidence="19">
    <location>
        <begin position="328"/>
        <end position="342"/>
    </location>
</feature>
<comment type="function">
    <text evidence="10">Catalyzes the single-oxidation or sequential double oxidation reaction of carbohydrates primarily at carbon-2 and/or carbon-3 with the concomitant reduction of the flavin. The enzyme exhibits a broad sugar substrate specificity, oxidizing different aldopyranoses to the corresponding C-1, C-2, C-3 or C-1,2, C-2,3 and C-3,4 (di)dehydro sugars with substrate-specific regioselectivity. Accepts only a narrow range of electron acceptors such as substituted benzoquinones and complexed metal ions and reacts extremely slowly with O(2) as acceptor. May play a role in the natural recycling of plant matter by oxidizing all major monosaccharides in lignocellulose and by reducing quinone compounds or reactive radical species generated during lignin depolymerization.</text>
</comment>
<dbReference type="PROSITE" id="PS00624">
    <property type="entry name" value="GMC_OXRED_2"/>
    <property type="match status" value="1"/>
</dbReference>
<reference evidence="20 21" key="1">
    <citation type="submission" date="2014-04" db="EMBL/GenBank/DDBJ databases">
        <authorList>
            <consortium name="DOE Joint Genome Institute"/>
            <person name="Kuo A."/>
            <person name="Kohler A."/>
            <person name="Nagy L.G."/>
            <person name="Floudas D."/>
            <person name="Copeland A."/>
            <person name="Barry K.W."/>
            <person name="Cichocki N."/>
            <person name="Veneault-Fourrey C."/>
            <person name="LaButti K."/>
            <person name="Lindquist E.A."/>
            <person name="Lipzen A."/>
            <person name="Lundell T."/>
            <person name="Morin E."/>
            <person name="Murat C."/>
            <person name="Sun H."/>
            <person name="Tunlid A."/>
            <person name="Henrissat B."/>
            <person name="Grigoriev I.V."/>
            <person name="Hibbett D.S."/>
            <person name="Martin F."/>
            <person name="Nordberg H.P."/>
            <person name="Cantor M.N."/>
            <person name="Hua S.X."/>
        </authorList>
    </citation>
    <scope>NUCLEOTIDE SEQUENCE [LARGE SCALE GENOMIC DNA]</scope>
    <source>
        <strain evidence="20 21">LaAM-08-1</strain>
    </source>
</reference>
<dbReference type="PANTHER" id="PTHR11552">
    <property type="entry name" value="GLUCOSE-METHANOL-CHOLINE GMC OXIDOREDUCTASE"/>
    <property type="match status" value="1"/>
</dbReference>
<sequence length="677" mass="73074">MRTRRAQPTLELLLLLILTFSLFSSTLGAHSPFDSDSAHIHPRAYVTPSTKLASYDYVIAGGGLAGLTLAARLSEDGNTTVLVLEAGDSGDAVAAQIDSPGGTYYNSLLGTSYDYAYETVPQANAGNRVLAWPRGKVLGGSSDVNGMYIVRPSAVQVNAWSKLISDDTWSWDNLLSAMKKSETFTPPLSSVESTAGMQYKMDSRGSDGPLQVTYPAYMVPITTNWLPTLNSAGIPTSPDAYNGTNTGGFFATSAINPSNWTRSSAKAAYYVPASARPNLNVMVNTAVTRITWASQEANGTVTATGVEFSCNGQLGTVKAEKEVILSGGSVGSPQMLMLSGVGPRDVLESVGVDVVVELPGVGQHVQDHLCLLTHLIQKSAQFLSFINSGTAYLNGSYLFTPSSSFSAFQQSIATALNSSASTFVPSQYAAVVQGYEAIYSAQMESVLPTEGLIELLLNLNVPGQVTIQAALQIPFSQGRLYINSTSVFDHPVIDPQYYSHPADVTIMRQGLKAARTLGQTAPLSSILGNEISPGSSVSTDEEWEEWLRSNSATEYHPSSTCAMMPLEMGGVVDGGLRVYGISNVRVVDASVFPLAMSNHVRLLLSPPSPLRCRSHFLSHVINSSWHQRTVSQNKLLSLFGPLRTHLVVPLRMDRLWLAVLHRVRRRRLRRRRMALRV</sequence>
<evidence type="ECO:0000259" key="19">
    <source>
        <dbReference type="PROSITE" id="PS00624"/>
    </source>
</evidence>
<evidence type="ECO:0000256" key="7">
    <source>
        <dbReference type="ARBA" id="ARBA00022630"/>
    </source>
</evidence>
<dbReference type="PIRSF" id="PIRSF000137">
    <property type="entry name" value="Alcohol_oxidase"/>
    <property type="match status" value="1"/>
</dbReference>
<feature type="signal peptide" evidence="18">
    <location>
        <begin position="1"/>
        <end position="28"/>
    </location>
</feature>
<feature type="active site" description="Proton donor" evidence="16">
    <location>
        <position position="556"/>
    </location>
</feature>
<evidence type="ECO:0000256" key="17">
    <source>
        <dbReference type="PIRSR" id="PIRSR000137-2"/>
    </source>
</evidence>
<dbReference type="STRING" id="1095629.A0A0C9Y6M1"/>
<evidence type="ECO:0000256" key="10">
    <source>
        <dbReference type="ARBA" id="ARBA00024699"/>
    </source>
</evidence>
<dbReference type="InterPro" id="IPR012132">
    <property type="entry name" value="GMC_OxRdtase"/>
</dbReference>
<reference evidence="21" key="2">
    <citation type="submission" date="2015-01" db="EMBL/GenBank/DDBJ databases">
        <title>Evolutionary Origins and Diversification of the Mycorrhizal Mutualists.</title>
        <authorList>
            <consortium name="DOE Joint Genome Institute"/>
            <consortium name="Mycorrhizal Genomics Consortium"/>
            <person name="Kohler A."/>
            <person name="Kuo A."/>
            <person name="Nagy L.G."/>
            <person name="Floudas D."/>
            <person name="Copeland A."/>
            <person name="Barry K.W."/>
            <person name="Cichocki N."/>
            <person name="Veneault-Fourrey C."/>
            <person name="LaButti K."/>
            <person name="Lindquist E.A."/>
            <person name="Lipzen A."/>
            <person name="Lundell T."/>
            <person name="Morin E."/>
            <person name="Murat C."/>
            <person name="Riley R."/>
            <person name="Ohm R."/>
            <person name="Sun H."/>
            <person name="Tunlid A."/>
            <person name="Henrissat B."/>
            <person name="Grigoriev I.V."/>
            <person name="Hibbett D.S."/>
            <person name="Martin F."/>
        </authorList>
    </citation>
    <scope>NUCLEOTIDE SEQUENCE [LARGE SCALE GENOMIC DNA]</scope>
    <source>
        <strain evidence="21">LaAM-08-1</strain>
    </source>
</reference>
<comment type="catalytic activity">
    <reaction evidence="14">
        <text>a pyranoside + acceptor = a pyranosid-3-ulose + reduced acceptor.</text>
        <dbReference type="EC" id="1.1.99.29"/>
    </reaction>
</comment>
<evidence type="ECO:0000256" key="13">
    <source>
        <dbReference type="ARBA" id="ARBA00034029"/>
    </source>
</evidence>
<keyword evidence="7" id="KW-0285">Flavoprotein</keyword>
<feature type="active site" description="Proton acceptor" evidence="16">
    <location>
        <position position="599"/>
    </location>
</feature>
<comment type="cofactor">
    <cofactor evidence="1 17">
        <name>FAD</name>
        <dbReference type="ChEBI" id="CHEBI:57692"/>
    </cofactor>
</comment>
<feature type="binding site" evidence="17">
    <location>
        <position position="287"/>
    </location>
    <ligand>
        <name>FAD</name>
        <dbReference type="ChEBI" id="CHEBI:57692"/>
    </ligand>
</feature>
<dbReference type="GO" id="GO:0050660">
    <property type="term" value="F:flavin adenine dinucleotide binding"/>
    <property type="evidence" value="ECO:0007669"/>
    <property type="project" value="InterPro"/>
</dbReference>
<gene>
    <name evidence="20" type="ORF">K443DRAFT_94625</name>
</gene>
<dbReference type="SUPFAM" id="SSF54373">
    <property type="entry name" value="FAD-linked reductases, C-terminal domain"/>
    <property type="match status" value="1"/>
</dbReference>
<evidence type="ECO:0000256" key="3">
    <source>
        <dbReference type="ARBA" id="ARBA00010790"/>
    </source>
</evidence>
<feature type="chain" id="PRO_5002223149" description="pyranose dehydrogenase (acceptor)" evidence="18">
    <location>
        <begin position="29"/>
        <end position="677"/>
    </location>
</feature>
<comment type="subunit">
    <text evidence="4">Monomer.</text>
</comment>
<evidence type="ECO:0000256" key="15">
    <source>
        <dbReference type="ARBA" id="ARBA00034059"/>
    </source>
</evidence>
<accession>A0A0C9Y6M1</accession>
<keyword evidence="21" id="KW-1185">Reference proteome</keyword>
<comment type="catalytic activity">
    <reaction evidence="15">
        <text>a pyranoside + acceptor = a pyranosid-3,4-diulose + reduced acceptor.</text>
        <dbReference type="EC" id="1.1.99.29"/>
    </reaction>
</comment>
<dbReference type="Pfam" id="PF00732">
    <property type="entry name" value="GMC_oxred_N"/>
    <property type="match status" value="1"/>
</dbReference>
<dbReference type="InterPro" id="IPR036188">
    <property type="entry name" value="FAD/NAD-bd_sf"/>
</dbReference>
<evidence type="ECO:0000256" key="2">
    <source>
        <dbReference type="ARBA" id="ARBA00004613"/>
    </source>
</evidence>
<evidence type="ECO:0000313" key="21">
    <source>
        <dbReference type="Proteomes" id="UP000054477"/>
    </source>
</evidence>
<dbReference type="EMBL" id="KN838577">
    <property type="protein sequence ID" value="KIK03713.1"/>
    <property type="molecule type" value="Genomic_DNA"/>
</dbReference>
<name>A0A0C9Y6M1_9AGAR</name>
<evidence type="ECO:0000256" key="14">
    <source>
        <dbReference type="ARBA" id="ARBA00034050"/>
    </source>
</evidence>
<dbReference type="EC" id="1.1.99.29" evidence="5"/>
<comment type="subcellular location">
    <subcellularLocation>
        <location evidence="2">Secreted</location>
    </subcellularLocation>
</comment>
<evidence type="ECO:0000256" key="6">
    <source>
        <dbReference type="ARBA" id="ARBA00022525"/>
    </source>
</evidence>
<comment type="catalytic activity">
    <reaction evidence="13">
        <text>pyranose + acceptor = pyranos-3-ulose + reduced acceptor.</text>
        <dbReference type="EC" id="1.1.99.29"/>
    </reaction>
</comment>
<evidence type="ECO:0000256" key="11">
    <source>
        <dbReference type="ARBA" id="ARBA00033986"/>
    </source>
</evidence>
<dbReference type="InterPro" id="IPR000172">
    <property type="entry name" value="GMC_OxRdtase_N"/>
</dbReference>
<keyword evidence="9" id="KW-0560">Oxidoreductase</keyword>
<keyword evidence="6" id="KW-0964">Secreted</keyword>
<dbReference type="GO" id="GO:0005576">
    <property type="term" value="C:extracellular region"/>
    <property type="evidence" value="ECO:0007669"/>
    <property type="project" value="UniProtKB-SubCell"/>
</dbReference>
<dbReference type="AlphaFoldDB" id="A0A0C9Y6M1"/>
<dbReference type="GO" id="GO:0033718">
    <property type="term" value="F:pyranose dehydrogenase (acceptor) activity"/>
    <property type="evidence" value="ECO:0007669"/>
    <property type="project" value="UniProtKB-EC"/>
</dbReference>